<dbReference type="EMBL" id="WUMU01000005">
    <property type="protein sequence ID" value="MXN17617.1"/>
    <property type="molecule type" value="Genomic_DNA"/>
</dbReference>
<keyword evidence="2" id="KW-1185">Reference proteome</keyword>
<gene>
    <name evidence="1" type="ORF">GR170_07220</name>
</gene>
<accession>A0A6L7G2D9</accession>
<proteinExistence type="predicted"/>
<dbReference type="AlphaFoldDB" id="A0A6L7G2D9"/>
<evidence type="ECO:0000313" key="1">
    <source>
        <dbReference type="EMBL" id="MXN17617.1"/>
    </source>
</evidence>
<name>A0A6L7G2D9_9RHOB</name>
<organism evidence="1 2">
    <name type="scientific">Pseudooceanicola albus</name>
    <dbReference type="NCBI Taxonomy" id="2692189"/>
    <lineage>
        <taxon>Bacteria</taxon>
        <taxon>Pseudomonadati</taxon>
        <taxon>Pseudomonadota</taxon>
        <taxon>Alphaproteobacteria</taxon>
        <taxon>Rhodobacterales</taxon>
        <taxon>Paracoccaceae</taxon>
        <taxon>Pseudooceanicola</taxon>
    </lineage>
</organism>
<comment type="caution">
    <text evidence="1">The sequence shown here is derived from an EMBL/GenBank/DDBJ whole genome shotgun (WGS) entry which is preliminary data.</text>
</comment>
<protein>
    <submittedName>
        <fullName evidence="1">Uncharacterized protein</fullName>
    </submittedName>
</protein>
<dbReference type="Proteomes" id="UP000477911">
    <property type="component" value="Unassembled WGS sequence"/>
</dbReference>
<reference evidence="1 2" key="1">
    <citation type="submission" date="2019-12" db="EMBL/GenBank/DDBJ databases">
        <authorList>
            <person name="Li M."/>
        </authorList>
    </citation>
    <scope>NUCLEOTIDE SEQUENCE [LARGE SCALE GENOMIC DNA]</scope>
    <source>
        <strain evidence="1 2">GBMRC 2024</strain>
    </source>
</reference>
<sequence>MACRVGRFLLRAPTELTVPELLALHAQIGEELRARGIVRSANNPTGDLAEHLFCTAFGWAQAPNSERGYDATGPDGVRYQIKGRRVHRRNPSRQLSAIRDLAGGHFDVLAGVIFDDDFRVVRAALIPHDVVVARSTYVAHTNSHRFMLRDDIWDAPGVKDVTGDISRAMP</sequence>
<evidence type="ECO:0000313" key="2">
    <source>
        <dbReference type="Proteomes" id="UP000477911"/>
    </source>
</evidence>